<evidence type="ECO:0000313" key="3">
    <source>
        <dbReference type="Proteomes" id="UP000606921"/>
    </source>
</evidence>
<name>A0ABN7JN31_9HYPH</name>
<keyword evidence="2" id="KW-0378">Hydrolase</keyword>
<keyword evidence="2" id="KW-0255">Endonuclease</keyword>
<reference evidence="2 3" key="1">
    <citation type="submission" date="2020-11" db="EMBL/GenBank/DDBJ databases">
        <authorList>
            <person name="Lassalle F."/>
        </authorList>
    </citation>
    <scope>NUCLEOTIDE SEQUENCE [LARGE SCALE GENOMIC DNA]</scope>
    <source>
        <strain evidence="2 3">JC140</strain>
    </source>
</reference>
<dbReference type="SUPFAM" id="SSF56219">
    <property type="entry name" value="DNase I-like"/>
    <property type="match status" value="1"/>
</dbReference>
<organism evidence="2 3">
    <name type="scientific">Pseudorhizobium endolithicum</name>
    <dbReference type="NCBI Taxonomy" id="1191678"/>
    <lineage>
        <taxon>Bacteria</taxon>
        <taxon>Pseudomonadati</taxon>
        <taxon>Pseudomonadota</taxon>
        <taxon>Alphaproteobacteria</taxon>
        <taxon>Hyphomicrobiales</taxon>
        <taxon>Rhizobiaceae</taxon>
        <taxon>Rhizobium/Agrobacterium group</taxon>
        <taxon>Pseudorhizobium</taxon>
    </lineage>
</organism>
<dbReference type="InterPro" id="IPR036691">
    <property type="entry name" value="Endo/exonu/phosph_ase_sf"/>
</dbReference>
<comment type="caution">
    <text evidence="2">The sequence shown here is derived from an EMBL/GenBank/DDBJ whole genome shotgun (WGS) entry which is preliminary data.</text>
</comment>
<dbReference type="Pfam" id="PF03372">
    <property type="entry name" value="Exo_endo_phos"/>
    <property type="match status" value="1"/>
</dbReference>
<gene>
    <name evidence="2" type="ORF">REJC140_00718</name>
</gene>
<dbReference type="InterPro" id="IPR051916">
    <property type="entry name" value="GPI-anchor_lipid_remodeler"/>
</dbReference>
<dbReference type="PANTHER" id="PTHR14859:SF15">
    <property type="entry name" value="ENDONUCLEASE_EXONUCLEASE_PHOSPHATASE DOMAIN-CONTAINING PROTEIN"/>
    <property type="match status" value="1"/>
</dbReference>
<dbReference type="Gene3D" id="3.60.10.10">
    <property type="entry name" value="Endonuclease/exonuclease/phosphatase"/>
    <property type="match status" value="1"/>
</dbReference>
<dbReference type="RefSeq" id="WP_235988662.1">
    <property type="nucleotide sequence ID" value="NZ_CABFWF030000012.1"/>
</dbReference>
<evidence type="ECO:0000259" key="1">
    <source>
        <dbReference type="Pfam" id="PF03372"/>
    </source>
</evidence>
<feature type="domain" description="Endonuclease/exonuclease/phosphatase" evidence="1">
    <location>
        <begin position="20"/>
        <end position="242"/>
    </location>
</feature>
<dbReference type="GO" id="GO:0004519">
    <property type="term" value="F:endonuclease activity"/>
    <property type="evidence" value="ECO:0007669"/>
    <property type="project" value="UniProtKB-KW"/>
</dbReference>
<accession>A0ABN7JN31</accession>
<protein>
    <submittedName>
        <fullName evidence="2">Endonuclease</fullName>
    </submittedName>
</protein>
<keyword evidence="2" id="KW-0540">Nuclease</keyword>
<proteinExistence type="predicted"/>
<sequence length="254" mass="27751">MSDIAHPPPARQEMILKVLSYNVHSCIGTDRQLNCGRVAEVIASVAPDVIGLQELDVGRRRTGGADQAHVIASLLQMDFHFHAALHVAEERYGDAILTSLPMKLVKAGMLPSSGEQRGALWTEVTIGGKPIQIFNTHLGLRRQDRVTQMRTLLGPSWLDGPAGDGQPLILLGDLNSIGRSAAYRLVSRHMKDVQSSTGKVLRPTFPSRYPLMRLDHIFVSDNIEVLDAEVISTPLARRASDHLPLLATIRIPGA</sequence>
<evidence type="ECO:0000313" key="2">
    <source>
        <dbReference type="EMBL" id="CAD7039163.1"/>
    </source>
</evidence>
<dbReference type="Proteomes" id="UP000606921">
    <property type="component" value="Unassembled WGS sequence"/>
</dbReference>
<keyword evidence="3" id="KW-1185">Reference proteome</keyword>
<dbReference type="InterPro" id="IPR005135">
    <property type="entry name" value="Endo/exonuclease/phosphatase"/>
</dbReference>
<dbReference type="PANTHER" id="PTHR14859">
    <property type="entry name" value="CALCOFLUOR WHITE HYPERSENSITIVE PROTEIN PRECURSOR"/>
    <property type="match status" value="1"/>
</dbReference>
<dbReference type="EMBL" id="CABFWF030000012">
    <property type="protein sequence ID" value="CAD7039163.1"/>
    <property type="molecule type" value="Genomic_DNA"/>
</dbReference>